<proteinExistence type="predicted"/>
<evidence type="ECO:0000313" key="2">
    <source>
        <dbReference type="Proteomes" id="UP000228552"/>
    </source>
</evidence>
<keyword evidence="2" id="KW-1185">Reference proteome</keyword>
<dbReference type="EMBL" id="CP024700">
    <property type="protein sequence ID" value="ATV62210.1"/>
    <property type="molecule type" value="Genomic_DNA"/>
</dbReference>
<sequence>MRSKIIKILLFLFIGLECLAITNREKIEKDLKRLNITDPTMIAQTILIDEKMGSDRLSREEKEIYLEDLKKLADENPKNFYLSYPIARYYLDFEDDIEEVKKNRKYFDNYVDNVFQDEEKYLLNISYYRKIGDKEKAKKYYDDFMKKYANKWSGKIKLAGEYETDQEKVKKYVKEAFELLKKDIKNGNKDEVTDEEFFIAQIAYEQMMIQEILEKKEYQKAVDYYLDNIANKDYYTQSVLNMNGRKLAFQLHLIIQINEKHLNKNKENIKKIRDSKVYKELEKMGEIIKKI</sequence>
<dbReference type="Proteomes" id="UP000228552">
    <property type="component" value="Chromosome"/>
</dbReference>
<gene>
    <name evidence="1" type="ORF">CTM74_10445</name>
</gene>
<dbReference type="RefSeq" id="WP_008793327.1">
    <property type="nucleotide sequence ID" value="NZ_CP024700.1"/>
</dbReference>
<accession>A0AAD0F211</accession>
<evidence type="ECO:0000313" key="1">
    <source>
        <dbReference type="EMBL" id="ATV62210.1"/>
    </source>
</evidence>
<dbReference type="AlphaFoldDB" id="A0AAD0F211"/>
<name>A0AAD0F211_9FUSO</name>
<organism evidence="1 2">
    <name type="scientific">Fusobacterium pseudoperiodonticum</name>
    <dbReference type="NCBI Taxonomy" id="2663009"/>
    <lineage>
        <taxon>Bacteria</taxon>
        <taxon>Fusobacteriati</taxon>
        <taxon>Fusobacteriota</taxon>
        <taxon>Fusobacteriia</taxon>
        <taxon>Fusobacteriales</taxon>
        <taxon>Fusobacteriaceae</taxon>
        <taxon>Fusobacterium</taxon>
    </lineage>
</organism>
<reference evidence="1 2" key="1">
    <citation type="submission" date="2017-11" db="EMBL/GenBank/DDBJ databases">
        <title>Genome sequencing of Fusobacterium periodonticum KCOM 1263.</title>
        <authorList>
            <person name="Kook J.-K."/>
            <person name="Park S.-N."/>
            <person name="Lim Y.K."/>
        </authorList>
    </citation>
    <scope>NUCLEOTIDE SEQUENCE [LARGE SCALE GENOMIC DNA]</scope>
    <source>
        <strain evidence="1 2">KCOM 1263</strain>
    </source>
</reference>
<protein>
    <submittedName>
        <fullName evidence="1">Uncharacterized protein</fullName>
    </submittedName>
</protein>